<dbReference type="InterPro" id="IPR013249">
    <property type="entry name" value="RNA_pol_sigma70_r4_t2"/>
</dbReference>
<dbReference type="RefSeq" id="WP_180500856.1">
    <property type="nucleotide sequence ID" value="NZ_CAIJCS010000028.1"/>
</dbReference>
<dbReference type="SUPFAM" id="SSF88946">
    <property type="entry name" value="Sigma2 domain of RNA polymerase sigma factors"/>
    <property type="match status" value="1"/>
</dbReference>
<dbReference type="PANTHER" id="PTHR30385:SF7">
    <property type="entry name" value="RNA POLYMERASE SIGMA FACTOR FLIA"/>
    <property type="match status" value="1"/>
</dbReference>
<name>A0A6V6Y728_9FIRM</name>
<keyword evidence="2" id="KW-0731">Sigma factor</keyword>
<evidence type="ECO:0000256" key="2">
    <source>
        <dbReference type="ARBA" id="ARBA00023082"/>
    </source>
</evidence>
<evidence type="ECO:0000256" key="4">
    <source>
        <dbReference type="ARBA" id="ARBA00023163"/>
    </source>
</evidence>
<evidence type="ECO:0000256" key="3">
    <source>
        <dbReference type="ARBA" id="ARBA00023125"/>
    </source>
</evidence>
<keyword evidence="4" id="KW-0804">Transcription</keyword>
<feature type="domain" description="RNA polymerase sigma-70 region 2" evidence="5">
    <location>
        <begin position="23"/>
        <end position="86"/>
    </location>
</feature>
<dbReference type="SUPFAM" id="SSF88659">
    <property type="entry name" value="Sigma3 and sigma4 domains of RNA polymerase sigma factors"/>
    <property type="match status" value="1"/>
</dbReference>
<dbReference type="GO" id="GO:0006352">
    <property type="term" value="P:DNA-templated transcription initiation"/>
    <property type="evidence" value="ECO:0007669"/>
    <property type="project" value="InterPro"/>
</dbReference>
<dbReference type="InterPro" id="IPR013325">
    <property type="entry name" value="RNA_pol_sigma_r2"/>
</dbReference>
<dbReference type="InterPro" id="IPR036388">
    <property type="entry name" value="WH-like_DNA-bd_sf"/>
</dbReference>
<dbReference type="PANTHER" id="PTHR30385">
    <property type="entry name" value="SIGMA FACTOR F FLAGELLAR"/>
    <property type="match status" value="1"/>
</dbReference>
<reference evidence="7 8" key="1">
    <citation type="submission" date="2020-06" db="EMBL/GenBank/DDBJ databases">
        <authorList>
            <person name="Criscuolo A."/>
        </authorList>
    </citation>
    <scope>NUCLEOTIDE SEQUENCE [LARGE SCALE GENOMIC DNA]</scope>
    <source>
        <strain evidence="7">1804121828</strain>
    </source>
</reference>
<dbReference type="AlphaFoldDB" id="A0A6V6Y728"/>
<dbReference type="NCBIfam" id="TIGR02937">
    <property type="entry name" value="sigma70-ECF"/>
    <property type="match status" value="1"/>
</dbReference>
<gene>
    <name evidence="7" type="ORF">PEPNEM18_01596</name>
</gene>
<keyword evidence="8" id="KW-1185">Reference proteome</keyword>
<comment type="caution">
    <text evidence="7">The sequence shown here is derived from an EMBL/GenBank/DDBJ whole genome shotgun (WGS) entry which is preliminary data.</text>
</comment>
<dbReference type="Gene3D" id="1.10.1740.10">
    <property type="match status" value="1"/>
</dbReference>
<feature type="domain" description="RNA polymerase sigma factor 70 region 4 type 2" evidence="6">
    <location>
        <begin position="118"/>
        <end position="170"/>
    </location>
</feature>
<dbReference type="InterPro" id="IPR007627">
    <property type="entry name" value="RNA_pol_sigma70_r2"/>
</dbReference>
<dbReference type="GO" id="GO:0003677">
    <property type="term" value="F:DNA binding"/>
    <property type="evidence" value="ECO:0007669"/>
    <property type="project" value="UniProtKB-KW"/>
</dbReference>
<evidence type="ECO:0000256" key="1">
    <source>
        <dbReference type="ARBA" id="ARBA00023015"/>
    </source>
</evidence>
<dbReference type="Pfam" id="PF04542">
    <property type="entry name" value="Sigma70_r2"/>
    <property type="match status" value="1"/>
</dbReference>
<dbReference type="Pfam" id="PF08281">
    <property type="entry name" value="Sigma70_r4_2"/>
    <property type="match status" value="1"/>
</dbReference>
<evidence type="ECO:0000313" key="7">
    <source>
        <dbReference type="EMBL" id="CAC9935763.1"/>
    </source>
</evidence>
<evidence type="ECO:0000259" key="6">
    <source>
        <dbReference type="Pfam" id="PF08281"/>
    </source>
</evidence>
<proteinExistence type="predicted"/>
<dbReference type="Gene3D" id="1.10.10.10">
    <property type="entry name" value="Winged helix-like DNA-binding domain superfamily/Winged helix DNA-binding domain"/>
    <property type="match status" value="1"/>
</dbReference>
<dbReference type="InterPro" id="IPR014284">
    <property type="entry name" value="RNA_pol_sigma-70_dom"/>
</dbReference>
<organism evidence="7 8">
    <name type="scientific">Aedoeadaptatus nemausensis</name>
    <dbReference type="NCBI Taxonomy" id="2582829"/>
    <lineage>
        <taxon>Bacteria</taxon>
        <taxon>Bacillati</taxon>
        <taxon>Bacillota</taxon>
        <taxon>Tissierellia</taxon>
        <taxon>Tissierellales</taxon>
        <taxon>Peptoniphilaceae</taxon>
        <taxon>Aedoeadaptatus</taxon>
    </lineage>
</organism>
<accession>A0A6V6Y728</accession>
<dbReference type="EMBL" id="CAIJCS010000028">
    <property type="protein sequence ID" value="CAC9935763.1"/>
    <property type="molecule type" value="Genomic_DNA"/>
</dbReference>
<dbReference type="InterPro" id="IPR013324">
    <property type="entry name" value="RNA_pol_sigma_r3/r4-like"/>
</dbReference>
<protein>
    <submittedName>
        <fullName evidence="7">RNA polymerase sigma factor, sigma-70 family</fullName>
    </submittedName>
</protein>
<dbReference type="CDD" id="cd06171">
    <property type="entry name" value="Sigma70_r4"/>
    <property type="match status" value="1"/>
</dbReference>
<keyword evidence="1" id="KW-0805">Transcription regulation</keyword>
<sequence>MEPELIRRAKARDGEAMATIATELEGMIKSTVQRIQPFSHDRENLFGEGFLILMECIDDFDEDRGVPFPFYFRKRFRYFLMDDLKRTLRYDFRPIDDGEDFPSDDDVAEEALGEERARELAAMLGTLSPKEEQVIRLFYYGSLSLSEIAGFMGLSYQTVANTKSRALKKLRGVYEAGQTIDSF</sequence>
<dbReference type="Proteomes" id="UP000586454">
    <property type="component" value="Unassembled WGS sequence"/>
</dbReference>
<evidence type="ECO:0000313" key="8">
    <source>
        <dbReference type="Proteomes" id="UP000586454"/>
    </source>
</evidence>
<keyword evidence="3" id="KW-0238">DNA-binding</keyword>
<dbReference type="GO" id="GO:0016987">
    <property type="term" value="F:sigma factor activity"/>
    <property type="evidence" value="ECO:0007669"/>
    <property type="project" value="UniProtKB-KW"/>
</dbReference>
<evidence type="ECO:0000259" key="5">
    <source>
        <dbReference type="Pfam" id="PF04542"/>
    </source>
</evidence>